<accession>A0A2H0BUY4</accession>
<proteinExistence type="predicted"/>
<reference evidence="1 2" key="1">
    <citation type="submission" date="2017-09" db="EMBL/GenBank/DDBJ databases">
        <title>Depth-based differentiation of microbial function through sediment-hosted aquifers and enrichment of novel symbionts in the deep terrestrial subsurface.</title>
        <authorList>
            <person name="Probst A.J."/>
            <person name="Ladd B."/>
            <person name="Jarett J.K."/>
            <person name="Geller-Mcgrath D.E."/>
            <person name="Sieber C.M."/>
            <person name="Emerson J.B."/>
            <person name="Anantharaman K."/>
            <person name="Thomas B.C."/>
            <person name="Malmstrom R."/>
            <person name="Stieglmeier M."/>
            <person name="Klingl A."/>
            <person name="Woyke T."/>
            <person name="Ryan C.M."/>
            <person name="Banfield J.F."/>
        </authorList>
    </citation>
    <scope>NUCLEOTIDE SEQUENCE [LARGE SCALE GENOMIC DNA]</scope>
    <source>
        <strain evidence="1">CG22_combo_CG10-13_8_21_14_all_38_20</strain>
    </source>
</reference>
<protein>
    <submittedName>
        <fullName evidence="1">Uncharacterized protein</fullName>
    </submittedName>
</protein>
<comment type="caution">
    <text evidence="1">The sequence shown here is derived from an EMBL/GenBank/DDBJ whole genome shotgun (WGS) entry which is preliminary data.</text>
</comment>
<evidence type="ECO:0000313" key="1">
    <source>
        <dbReference type="EMBL" id="PIP61487.1"/>
    </source>
</evidence>
<evidence type="ECO:0000313" key="2">
    <source>
        <dbReference type="Proteomes" id="UP000231246"/>
    </source>
</evidence>
<name>A0A2H0BUY4_9BACT</name>
<gene>
    <name evidence="1" type="ORF">COW99_04265</name>
</gene>
<dbReference type="EMBL" id="PCTA01000026">
    <property type="protein sequence ID" value="PIP61487.1"/>
    <property type="molecule type" value="Genomic_DNA"/>
</dbReference>
<dbReference type="AlphaFoldDB" id="A0A2H0BUY4"/>
<dbReference type="Proteomes" id="UP000231246">
    <property type="component" value="Unassembled WGS sequence"/>
</dbReference>
<sequence length="652" mass="74151">MILSEELFTPYPYVARMINIEQIEGDIDFTEKPLSLNEVIHHAFTLQSENWKHTMGSAAAIILNPLADYFLQTSTPSIENNSIQDNQYVEFAQLQGSVARKLFYDPGIVDQTWQVLADVAENMPKGSPDFVTSVLSGFKIGIHDIDIKLDPTRWSTTIPEVLDLIRPGFAQLIKSGFSVETHIYRVYEGMDILRVTLDPSDGSTPCNVDIAYLPTKDQQDRDFRNGDHLSLKKDGVYVNIAVDTSKESEDLGRFVIIDTFESLIKKIDITLLPSQIRNPFYRSFEQTVYALLSLIRQEIFNPAPVDLAERVKSATFDEVYRQLLIHNLIDVYKQKKLTEGVQIDIAREVLIALTANPVFAFGSLIRSGLPDVLGIQSDFVSLLGKMTSDEMQSRIKTDSVFVQQIIELFNIKSQSTLVDIPKPDRYVDLIPVGDSVNRATQLIFKDMHRVDTAPLSDRVARYKHHFHSWIIDTPETPKLMDHLYADPDDRRTANIIINSAALDSTVVMMPNSTRLFVFNQEQSRPPDSQNIKKLIQGLRVRPDIVQYYKKFMPDCVAAWEYQNLTLGAGKRHHLSLQLHQADLPLAMIRVMQSPDVGEIVVFSHPACFYPATVLRELQLCTDPNGDYPGTDLKDFFTTEQIEKYVEFLDQRL</sequence>
<organism evidence="1 2">
    <name type="scientific">Candidatus Roizmanbacteria bacterium CG22_combo_CG10-13_8_21_14_all_38_20</name>
    <dbReference type="NCBI Taxonomy" id="1974862"/>
    <lineage>
        <taxon>Bacteria</taxon>
        <taxon>Candidatus Roizmaniibacteriota</taxon>
    </lineage>
</organism>